<organism evidence="1">
    <name type="scientific">anaerobic digester metagenome</name>
    <dbReference type="NCBI Taxonomy" id="1263854"/>
    <lineage>
        <taxon>unclassified sequences</taxon>
        <taxon>metagenomes</taxon>
        <taxon>ecological metagenomes</taxon>
    </lineage>
</organism>
<evidence type="ECO:0000313" key="1">
    <source>
        <dbReference type="EMBL" id="VFU18149.1"/>
    </source>
</evidence>
<dbReference type="InterPro" id="IPR008323">
    <property type="entry name" value="UCP033563"/>
</dbReference>
<dbReference type="PANTHER" id="PTHR36454">
    <property type="entry name" value="LMO2823 PROTEIN"/>
    <property type="match status" value="1"/>
</dbReference>
<dbReference type="PANTHER" id="PTHR36454:SF1">
    <property type="entry name" value="DUF1015 DOMAIN-CONTAINING PROTEIN"/>
    <property type="match status" value="1"/>
</dbReference>
<dbReference type="AlphaFoldDB" id="A0A485M4Y0"/>
<dbReference type="Pfam" id="PF06245">
    <property type="entry name" value="DUF1015"/>
    <property type="match status" value="1"/>
</dbReference>
<accession>A0A485M4Y0</accession>
<name>A0A485M4Y0_9ZZZZ</name>
<evidence type="ECO:0008006" key="2">
    <source>
        <dbReference type="Google" id="ProtNLM"/>
    </source>
</evidence>
<dbReference type="EMBL" id="CAADRM010000144">
    <property type="protein sequence ID" value="VFU18149.1"/>
    <property type="molecule type" value="Genomic_DNA"/>
</dbReference>
<sequence>MNRRQTKGTSLMDYAHLGLCVPDILLPREGTDLTKWAVVACDQYTSQPEYWERVRRTVGASPSTFHLILPEAYLEQSDSLREAERINACMNEYLSTGVLVSPGPGFILVERTLARGAVRKGLVVALDLECYDYRPGSRSLIRATEGTVVDRLPPRVKIRENAPLETPHIMVLIDDPEKTVIEPLFAGNSEKVYDFDLMENSGHIRGYHIREKSALDAVARALERLADPAAYRGRYGVKAQDVLLYAMGDGNHSLATAKKIWEGLKNTAPDPKAVMDHPARYALVELVNLHDESLVFEPIHRVVFNTDTNRLLHAMESFFAAQGSSFSVEKCASRGEFTPYPATEPGAHRISFLSGEACGTITVTNPRLTLEAGTLQSFLDAHLSNPSASKIDYIHGDDTVIDLVSKPGAVGFFLPAIPKHDFFRTIIVDGVLPRKTFSMGHADEKRFYLECRKIIR</sequence>
<reference evidence="1" key="1">
    <citation type="submission" date="2019-03" db="EMBL/GenBank/DDBJ databases">
        <authorList>
            <person name="Hao L."/>
        </authorList>
    </citation>
    <scope>NUCLEOTIDE SEQUENCE</scope>
</reference>
<gene>
    <name evidence="1" type="ORF">SCFA_770035</name>
</gene>
<proteinExistence type="predicted"/>
<protein>
    <recommendedName>
        <fullName evidence="2">DUF1015 domain-containing protein</fullName>
    </recommendedName>
</protein>